<comment type="caution">
    <text evidence="2">The sequence shown here is derived from an EMBL/GenBank/DDBJ whole genome shotgun (WGS) entry which is preliminary data.</text>
</comment>
<dbReference type="PANTHER" id="PTHR43792:SF9">
    <property type="entry name" value="RIBOSOMAL-PROTEIN-ALANINE ACETYLTRANSFERASE"/>
    <property type="match status" value="1"/>
</dbReference>
<evidence type="ECO:0000313" key="3">
    <source>
        <dbReference type="Proteomes" id="UP001595989"/>
    </source>
</evidence>
<gene>
    <name evidence="2" type="ORF">ACFO3D_18530</name>
</gene>
<dbReference type="SUPFAM" id="SSF55729">
    <property type="entry name" value="Acyl-CoA N-acyltransferases (Nat)"/>
    <property type="match status" value="1"/>
</dbReference>
<dbReference type="Proteomes" id="UP001595989">
    <property type="component" value="Unassembled WGS sequence"/>
</dbReference>
<dbReference type="Gene3D" id="3.40.630.30">
    <property type="match status" value="1"/>
</dbReference>
<protein>
    <submittedName>
        <fullName evidence="2">GNAT family N-acetyltransferase</fullName>
        <ecNumber evidence="2">2.3.-.-</ecNumber>
    </submittedName>
</protein>
<dbReference type="InterPro" id="IPR000182">
    <property type="entry name" value="GNAT_dom"/>
</dbReference>
<name>A0ABV9DRE6_9BACI</name>
<organism evidence="2 3">
    <name type="scientific">Virgibacillus kekensis</name>
    <dbReference type="NCBI Taxonomy" id="202261"/>
    <lineage>
        <taxon>Bacteria</taxon>
        <taxon>Bacillati</taxon>
        <taxon>Bacillota</taxon>
        <taxon>Bacilli</taxon>
        <taxon>Bacillales</taxon>
        <taxon>Bacillaceae</taxon>
        <taxon>Virgibacillus</taxon>
    </lineage>
</organism>
<dbReference type="RefSeq" id="WP_390299747.1">
    <property type="nucleotide sequence ID" value="NZ_JBHSFU010000015.1"/>
</dbReference>
<dbReference type="CDD" id="cd04301">
    <property type="entry name" value="NAT_SF"/>
    <property type="match status" value="1"/>
</dbReference>
<dbReference type="InterPro" id="IPR016181">
    <property type="entry name" value="Acyl_CoA_acyltransferase"/>
</dbReference>
<keyword evidence="2" id="KW-0808">Transferase</keyword>
<keyword evidence="3" id="KW-1185">Reference proteome</keyword>
<accession>A0ABV9DRE6</accession>
<dbReference type="PANTHER" id="PTHR43792">
    <property type="entry name" value="GNAT FAMILY, PUTATIVE (AFU_ORTHOLOGUE AFUA_3G00765)-RELATED-RELATED"/>
    <property type="match status" value="1"/>
</dbReference>
<dbReference type="PROSITE" id="PS51186">
    <property type="entry name" value="GNAT"/>
    <property type="match status" value="1"/>
</dbReference>
<sequence length="183" mass="21669">MEFKEMETERLWLVKITDEHTQRYFDIMSNDDVTRYYGMNSLESIEEAERLIKSFRVTFENRRGARWGLVWKDTGEFIGTVGLNNLNLRSKKAEVGFELHPDYWQKGITTEAVKAVLRYAFEELNLYRMGAVTFPQNKASITLLERIGFQKEGLLRGYLYQNDRSHDVLIFSLLSTEYAERKW</sequence>
<feature type="domain" description="N-acetyltransferase" evidence="1">
    <location>
        <begin position="1"/>
        <end position="174"/>
    </location>
</feature>
<dbReference type="InterPro" id="IPR051531">
    <property type="entry name" value="N-acetyltransferase"/>
</dbReference>
<keyword evidence="2" id="KW-0012">Acyltransferase</keyword>
<dbReference type="EC" id="2.3.-.-" evidence="2"/>
<dbReference type="Pfam" id="PF13302">
    <property type="entry name" value="Acetyltransf_3"/>
    <property type="match status" value="1"/>
</dbReference>
<dbReference type="EMBL" id="JBHSFU010000015">
    <property type="protein sequence ID" value="MFC4560158.1"/>
    <property type="molecule type" value="Genomic_DNA"/>
</dbReference>
<reference evidence="3" key="1">
    <citation type="journal article" date="2019" name="Int. J. Syst. Evol. Microbiol.">
        <title>The Global Catalogue of Microorganisms (GCM) 10K type strain sequencing project: providing services to taxonomists for standard genome sequencing and annotation.</title>
        <authorList>
            <consortium name="The Broad Institute Genomics Platform"/>
            <consortium name="The Broad Institute Genome Sequencing Center for Infectious Disease"/>
            <person name="Wu L."/>
            <person name="Ma J."/>
        </authorList>
    </citation>
    <scope>NUCLEOTIDE SEQUENCE [LARGE SCALE GENOMIC DNA]</scope>
    <source>
        <strain evidence="3">CGMCC 4.7426</strain>
    </source>
</reference>
<evidence type="ECO:0000313" key="2">
    <source>
        <dbReference type="EMBL" id="MFC4560158.1"/>
    </source>
</evidence>
<proteinExistence type="predicted"/>
<dbReference type="GO" id="GO:0016746">
    <property type="term" value="F:acyltransferase activity"/>
    <property type="evidence" value="ECO:0007669"/>
    <property type="project" value="UniProtKB-KW"/>
</dbReference>
<evidence type="ECO:0000259" key="1">
    <source>
        <dbReference type="PROSITE" id="PS51186"/>
    </source>
</evidence>